<keyword evidence="2" id="KW-1185">Reference proteome</keyword>
<accession>A0A8H3IBD8</accession>
<reference evidence="1" key="1">
    <citation type="submission" date="2021-03" db="EMBL/GenBank/DDBJ databases">
        <authorList>
            <person name="Tagirdzhanova G."/>
        </authorList>
    </citation>
    <scope>NUCLEOTIDE SEQUENCE</scope>
</reference>
<gene>
    <name evidence="1" type="ORF">HETSPECPRED_000841</name>
</gene>
<sequence>MSSQNLTATILSLTRLLTHKIKGTHPSSFPSTPLPNTAIRNDFQFINNHESFAELGDDDFKAAYDKLGCVVSAWSDQVDCSMKERAELARAMQNLFKAQGFKQRADGEWDAPKVGIEKS</sequence>
<comment type="caution">
    <text evidence="1">The sequence shown here is derived from an EMBL/GenBank/DDBJ whole genome shotgun (WGS) entry which is preliminary data.</text>
</comment>
<name>A0A8H3IBD8_9LECA</name>
<dbReference type="Proteomes" id="UP000664521">
    <property type="component" value="Unassembled WGS sequence"/>
</dbReference>
<dbReference type="AlphaFoldDB" id="A0A8H3IBD8"/>
<proteinExistence type="predicted"/>
<organism evidence="1 2">
    <name type="scientific">Heterodermia speciosa</name>
    <dbReference type="NCBI Taxonomy" id="116794"/>
    <lineage>
        <taxon>Eukaryota</taxon>
        <taxon>Fungi</taxon>
        <taxon>Dikarya</taxon>
        <taxon>Ascomycota</taxon>
        <taxon>Pezizomycotina</taxon>
        <taxon>Lecanoromycetes</taxon>
        <taxon>OSLEUM clade</taxon>
        <taxon>Lecanoromycetidae</taxon>
        <taxon>Caliciales</taxon>
        <taxon>Physciaceae</taxon>
        <taxon>Heterodermia</taxon>
    </lineage>
</organism>
<dbReference type="EMBL" id="CAJPDS010000011">
    <property type="protein sequence ID" value="CAF9912128.1"/>
    <property type="molecule type" value="Genomic_DNA"/>
</dbReference>
<evidence type="ECO:0000313" key="1">
    <source>
        <dbReference type="EMBL" id="CAF9912128.1"/>
    </source>
</evidence>
<evidence type="ECO:0000313" key="2">
    <source>
        <dbReference type="Proteomes" id="UP000664521"/>
    </source>
</evidence>
<protein>
    <submittedName>
        <fullName evidence="1">Uncharacterized protein</fullName>
    </submittedName>
</protein>